<dbReference type="EMBL" id="CP048788">
    <property type="protein sequence ID" value="QJF50757.1"/>
    <property type="molecule type" value="Genomic_DNA"/>
</dbReference>
<feature type="domain" description="Tyr recombinase" evidence="3">
    <location>
        <begin position="155"/>
        <end position="320"/>
    </location>
</feature>
<dbReference type="GO" id="GO:0015074">
    <property type="term" value="P:DNA integration"/>
    <property type="evidence" value="ECO:0007669"/>
    <property type="project" value="UniProtKB-KW"/>
</dbReference>
<dbReference type="PANTHER" id="PTHR30349:SF94">
    <property type="entry name" value="INTEGRASE_RECOMBINASE HI_1414-RELATED"/>
    <property type="match status" value="1"/>
</dbReference>
<dbReference type="AlphaFoldDB" id="A0A858SRZ4"/>
<dbReference type="GO" id="GO:0006310">
    <property type="term" value="P:DNA recombination"/>
    <property type="evidence" value="ECO:0007669"/>
    <property type="project" value="UniProtKB-KW"/>
</dbReference>
<keyword evidence="5" id="KW-1185">Reference proteome</keyword>
<dbReference type="PANTHER" id="PTHR30349">
    <property type="entry name" value="PHAGE INTEGRASE-RELATED"/>
    <property type="match status" value="1"/>
</dbReference>
<sequence length="320" mass="36648">MATIRKTKAGTYNVQVRLKGKIQASRNFRTKAQATQWAERKEQAFRHQHPLFLDTGYAYCHEVLDRKPSQRLALNRIDRICQHSQLQKTMDTITLQDVNAFKQARLSEVSKTTCSDEIMMIRRVFRWYITEHHAKSGEMLKNPCDLLTMPKANKPRDRVVTRKELDLLLGAMSPQMAVIVELAYETAMRRGELLKLTPGDLNLSDRFLRVVDGKEGSRDVPLTRRAVELLEAVSEGCAGQGDRLFPMAGYSVTQAVRRAREAVGLSADVRFHQLRHSRITEVARMGLNQLQIMLVSGHRDIRSVQRYSHLNVRDVVNLID</sequence>
<protein>
    <submittedName>
        <fullName evidence="4">Site-specific integrase</fullName>
    </submittedName>
</protein>
<evidence type="ECO:0000259" key="3">
    <source>
        <dbReference type="PROSITE" id="PS51898"/>
    </source>
</evidence>
<dbReference type="PROSITE" id="PS51898">
    <property type="entry name" value="TYR_RECOMBINASE"/>
    <property type="match status" value="1"/>
</dbReference>
<gene>
    <name evidence="4" type="ORF">G3256_06105</name>
</gene>
<dbReference type="Gene3D" id="1.10.443.10">
    <property type="entry name" value="Intergrase catalytic core"/>
    <property type="match status" value="1"/>
</dbReference>
<name>A0A858SRZ4_9RHOB</name>
<dbReference type="KEGG" id="rpon:G3256_06105"/>
<dbReference type="CDD" id="cd00796">
    <property type="entry name" value="INT_Rci_Hp1_C"/>
    <property type="match status" value="1"/>
</dbReference>
<evidence type="ECO:0000256" key="2">
    <source>
        <dbReference type="ARBA" id="ARBA00023172"/>
    </source>
</evidence>
<dbReference type="InterPro" id="IPR013762">
    <property type="entry name" value="Integrase-like_cat_sf"/>
</dbReference>
<dbReference type="GO" id="GO:0003677">
    <property type="term" value="F:DNA binding"/>
    <property type="evidence" value="ECO:0007669"/>
    <property type="project" value="InterPro"/>
</dbReference>
<accession>A0A858SRZ4</accession>
<evidence type="ECO:0000313" key="4">
    <source>
        <dbReference type="EMBL" id="QJF50757.1"/>
    </source>
</evidence>
<dbReference type="RefSeq" id="WP_169639972.1">
    <property type="nucleotide sequence ID" value="NZ_CP048788.1"/>
</dbReference>
<reference evidence="4 5" key="1">
    <citation type="submission" date="2020-02" db="EMBL/GenBank/DDBJ databases">
        <title>Genome sequence of Roseobacter ponti.</title>
        <authorList>
            <person name="Hollensteiner J."/>
            <person name="Schneider D."/>
            <person name="Poehlein A."/>
            <person name="Daniel R."/>
        </authorList>
    </citation>
    <scope>NUCLEOTIDE SEQUENCE [LARGE SCALE GENOMIC DNA]</scope>
    <source>
        <strain evidence="4 5">DSM 106830</strain>
    </source>
</reference>
<dbReference type="InterPro" id="IPR050090">
    <property type="entry name" value="Tyrosine_recombinase_XerCD"/>
</dbReference>
<proteinExistence type="predicted"/>
<dbReference type="Pfam" id="PF00589">
    <property type="entry name" value="Phage_integrase"/>
    <property type="match status" value="1"/>
</dbReference>
<evidence type="ECO:0000256" key="1">
    <source>
        <dbReference type="ARBA" id="ARBA00022908"/>
    </source>
</evidence>
<keyword evidence="1" id="KW-0229">DNA integration</keyword>
<dbReference type="SUPFAM" id="SSF56349">
    <property type="entry name" value="DNA breaking-rejoining enzymes"/>
    <property type="match status" value="1"/>
</dbReference>
<organism evidence="4 5">
    <name type="scientific">Roseobacter ponti</name>
    <dbReference type="NCBI Taxonomy" id="1891787"/>
    <lineage>
        <taxon>Bacteria</taxon>
        <taxon>Pseudomonadati</taxon>
        <taxon>Pseudomonadota</taxon>
        <taxon>Alphaproteobacteria</taxon>
        <taxon>Rhodobacterales</taxon>
        <taxon>Roseobacteraceae</taxon>
        <taxon>Roseobacter</taxon>
    </lineage>
</organism>
<dbReference type="InterPro" id="IPR011010">
    <property type="entry name" value="DNA_brk_join_enz"/>
</dbReference>
<evidence type="ECO:0000313" key="5">
    <source>
        <dbReference type="Proteomes" id="UP000503308"/>
    </source>
</evidence>
<keyword evidence="2" id="KW-0233">DNA recombination</keyword>
<dbReference type="InterPro" id="IPR002104">
    <property type="entry name" value="Integrase_catalytic"/>
</dbReference>
<dbReference type="Proteomes" id="UP000503308">
    <property type="component" value="Chromosome"/>
</dbReference>